<keyword evidence="14" id="KW-0675">Receptor</keyword>
<evidence type="ECO:0000256" key="16">
    <source>
        <dbReference type="ARBA" id="ARBA00047899"/>
    </source>
</evidence>
<feature type="signal peptide" evidence="21">
    <location>
        <begin position="1"/>
        <end position="25"/>
    </location>
</feature>
<dbReference type="Gene3D" id="3.30.200.20">
    <property type="entry name" value="Phosphorylase Kinase, domain 1"/>
    <property type="match status" value="1"/>
</dbReference>
<organism evidence="24 25">
    <name type="scientific">Quercus lobata</name>
    <name type="common">Valley oak</name>
    <dbReference type="NCBI Taxonomy" id="97700"/>
    <lineage>
        <taxon>Eukaryota</taxon>
        <taxon>Viridiplantae</taxon>
        <taxon>Streptophyta</taxon>
        <taxon>Embryophyta</taxon>
        <taxon>Tracheophyta</taxon>
        <taxon>Spermatophyta</taxon>
        <taxon>Magnoliopsida</taxon>
        <taxon>eudicotyledons</taxon>
        <taxon>Gunneridae</taxon>
        <taxon>Pentapetalae</taxon>
        <taxon>rosids</taxon>
        <taxon>fabids</taxon>
        <taxon>Fagales</taxon>
        <taxon>Fagaceae</taxon>
        <taxon>Quercus</taxon>
    </lineage>
</organism>
<dbReference type="GO" id="GO:0016020">
    <property type="term" value="C:membrane"/>
    <property type="evidence" value="ECO:0007669"/>
    <property type="project" value="UniProtKB-SubCell"/>
</dbReference>
<evidence type="ECO:0000256" key="3">
    <source>
        <dbReference type="ARBA" id="ARBA00022536"/>
    </source>
</evidence>
<dbReference type="GO" id="GO:0030246">
    <property type="term" value="F:carbohydrate binding"/>
    <property type="evidence" value="ECO:0007669"/>
    <property type="project" value="UniProtKB-KW"/>
</dbReference>
<keyword evidence="4 18" id="KW-0808">Transferase</keyword>
<keyword evidence="12 20" id="KW-0472">Membrane</keyword>
<dbReference type="CDD" id="cd14066">
    <property type="entry name" value="STKc_IRAK"/>
    <property type="match status" value="1"/>
</dbReference>
<dbReference type="PROSITE" id="PS00108">
    <property type="entry name" value="PROTEIN_KINASE_ST"/>
    <property type="match status" value="1"/>
</dbReference>
<evidence type="ECO:0000259" key="23">
    <source>
        <dbReference type="PROSITE" id="PS50927"/>
    </source>
</evidence>
<keyword evidence="25" id="KW-1185">Reference proteome</keyword>
<feature type="domain" description="Bulb-type lectin" evidence="23">
    <location>
        <begin position="38"/>
        <end position="154"/>
    </location>
</feature>
<dbReference type="InterPro" id="IPR001480">
    <property type="entry name" value="Bulb-type_lectin_dom"/>
</dbReference>
<keyword evidence="8 18" id="KW-0547">Nucleotide-binding</keyword>
<dbReference type="Pfam" id="PF01453">
    <property type="entry name" value="B_lectin"/>
    <property type="match status" value="1"/>
</dbReference>
<keyword evidence="11 20" id="KW-1133">Transmembrane helix</keyword>
<dbReference type="PANTHER" id="PTHR47976:SF2">
    <property type="entry name" value="RECEPTOR-LIKE SERINE_THREONINE-PROTEIN KINASE"/>
    <property type="match status" value="1"/>
</dbReference>
<dbReference type="Gramene" id="QL04p002803:mrna">
    <property type="protein sequence ID" value="QL04p002803:mrna:CDS:2"/>
    <property type="gene ID" value="QL04p002803"/>
</dbReference>
<keyword evidence="9 18" id="KW-0418">Kinase</keyword>
<dbReference type="InterPro" id="IPR000719">
    <property type="entry name" value="Prot_kinase_dom"/>
</dbReference>
<keyword evidence="2 18" id="KW-0723">Serine/threonine-protein kinase</keyword>
<keyword evidence="6 21" id="KW-0732">Signal</keyword>
<sequence length="814" mass="91113">MATSTLPHFCCLLLLLLPLLPTVFSYTGEDCNIKLDKPLVAGQNSNPITSRSKEFAFGFHPLESEKENQFLLAVWFYKTKDPTIVWSANGNKPAPQGSKLTQNSNNEFVLNDLGTNELWKAPRNGSKSSCVGLLDNGNLVILDKQNNSVWESFKEPTDTILPGQILYMDTALRSRQSDTNHSDGRFQLSVQLDGNLVLYSLTKSLSSEPLQKAYFATGTLNWESQLNFTEDGYMYIKDANESNRVHNLTKEYPGSKEDFCYLARIDHDGGFRLYRHFKEDTTNDESVTCSSSSSWTVVKSIPDDICSVLSGDTIGGGFCGPNSICSTFDGSRGTAFCSCPPGFSSVDQSYNWSGCVPNFALPSCDNNGWEVNKEHVEFVKLENMDWPSSDYDFLQGPGVSEESCIQHCLDDCLCVAAVYDQGKTCMKKQYPLSNGRKSPNITSIALIKVPKYTGIEKKGQSLIVVLAVLLGSSAFLNIIFFLASSVAIIYLYHKKLNLPRNIDSTFATNVRSYTYKELEEATRGFKQILGKGAFGTVYKGVLASDSKRFVAVKKLDKMVEEGEKEFKTEVSVIGQTHHKNLVQLRGYCDEGQHRLLVYEYMSNGSLATFLFGISRPHWDQRVQIAFGISRGLMYLHEECSTQIIHCDIKPQNILLDECFTPRIADFGLAKLLLAEQSRAARTGIRGTIGYFAPEWFRKGSISVKVDVYSFGVMLLEIICCKSSVTFALGDEEALIDWAYECYKDKRLEKLIENDEEAKNDMKRLERLVIVAIWCIHENPSQRPSMIKVTQMLEGVIEVSVPPRPSLFTSLSSKK</sequence>
<evidence type="ECO:0000313" key="25">
    <source>
        <dbReference type="Proteomes" id="UP000594261"/>
    </source>
</evidence>
<evidence type="ECO:0000256" key="11">
    <source>
        <dbReference type="ARBA" id="ARBA00022989"/>
    </source>
</evidence>
<dbReference type="Proteomes" id="UP000594261">
    <property type="component" value="Chromosome 4"/>
</dbReference>
<comment type="catalytic activity">
    <reaction evidence="16 18">
        <text>L-threonyl-[protein] + ATP = O-phospho-L-threonyl-[protein] + ADP + H(+)</text>
        <dbReference type="Rhea" id="RHEA:46608"/>
        <dbReference type="Rhea" id="RHEA-COMP:11060"/>
        <dbReference type="Rhea" id="RHEA-COMP:11605"/>
        <dbReference type="ChEBI" id="CHEBI:15378"/>
        <dbReference type="ChEBI" id="CHEBI:30013"/>
        <dbReference type="ChEBI" id="CHEBI:30616"/>
        <dbReference type="ChEBI" id="CHEBI:61977"/>
        <dbReference type="ChEBI" id="CHEBI:456216"/>
        <dbReference type="EC" id="2.7.11.1"/>
    </reaction>
</comment>
<evidence type="ECO:0000256" key="8">
    <source>
        <dbReference type="ARBA" id="ARBA00022741"/>
    </source>
</evidence>
<feature type="domain" description="Protein kinase" evidence="22">
    <location>
        <begin position="523"/>
        <end position="796"/>
    </location>
</feature>
<evidence type="ECO:0000256" key="6">
    <source>
        <dbReference type="ARBA" id="ARBA00022729"/>
    </source>
</evidence>
<feature type="transmembrane region" description="Helical" evidence="20">
    <location>
        <begin position="462"/>
        <end position="492"/>
    </location>
</feature>
<dbReference type="InterPro" id="IPR024171">
    <property type="entry name" value="SRK-like_kinase"/>
</dbReference>
<keyword evidence="3" id="KW-0245">EGF-like domain</keyword>
<keyword evidence="13" id="KW-1015">Disulfide bond</keyword>
<dbReference type="PROSITE" id="PS50927">
    <property type="entry name" value="BULB_LECTIN"/>
    <property type="match status" value="1"/>
</dbReference>
<evidence type="ECO:0000256" key="17">
    <source>
        <dbReference type="ARBA" id="ARBA00048679"/>
    </source>
</evidence>
<evidence type="ECO:0000256" key="19">
    <source>
        <dbReference type="PROSITE-ProRule" id="PRU10141"/>
    </source>
</evidence>
<dbReference type="FunFam" id="3.30.200.20:FF:000059">
    <property type="entry name" value="S-receptor-like serine/threonine-protein kinase"/>
    <property type="match status" value="1"/>
</dbReference>
<feature type="chain" id="PRO_5029677068" description="Receptor-like serine/threonine-protein kinase" evidence="21">
    <location>
        <begin position="26"/>
        <end position="814"/>
    </location>
</feature>
<dbReference type="FunFam" id="1.10.510.10:FF:000237">
    <property type="entry name" value="G-type lectin S-receptor-like serine/threonine-protein kinase"/>
    <property type="match status" value="1"/>
</dbReference>
<dbReference type="Gene3D" id="1.10.510.10">
    <property type="entry name" value="Transferase(Phosphotransferase) domain 1"/>
    <property type="match status" value="1"/>
</dbReference>
<evidence type="ECO:0000256" key="10">
    <source>
        <dbReference type="ARBA" id="ARBA00022840"/>
    </source>
</evidence>
<dbReference type="InterPro" id="IPR036426">
    <property type="entry name" value="Bulb-type_lectin_dom_sf"/>
</dbReference>
<keyword evidence="7" id="KW-0430">Lectin</keyword>
<dbReference type="SMART" id="SM00220">
    <property type="entry name" value="S_TKc"/>
    <property type="match status" value="1"/>
</dbReference>
<evidence type="ECO:0000256" key="9">
    <source>
        <dbReference type="ARBA" id="ARBA00022777"/>
    </source>
</evidence>
<keyword evidence="5 20" id="KW-0812">Transmembrane</keyword>
<dbReference type="SUPFAM" id="SSF51110">
    <property type="entry name" value="alpha-D-mannose-specific plant lectins"/>
    <property type="match status" value="1"/>
</dbReference>
<dbReference type="EnsemblPlants" id="QL04p002803:mrna">
    <property type="protein sequence ID" value="QL04p002803:mrna:CDS:2"/>
    <property type="gene ID" value="QL04p002803"/>
</dbReference>
<dbReference type="CDD" id="cd00028">
    <property type="entry name" value="B_lectin"/>
    <property type="match status" value="1"/>
</dbReference>
<evidence type="ECO:0000256" key="12">
    <source>
        <dbReference type="ARBA" id="ARBA00023136"/>
    </source>
</evidence>
<evidence type="ECO:0000313" key="24">
    <source>
        <dbReference type="EnsemblPlants" id="QL04p002803:mrna:CDS:2"/>
    </source>
</evidence>
<dbReference type="AlphaFoldDB" id="A0A7N2LBX4"/>
<dbReference type="PROSITE" id="PS50011">
    <property type="entry name" value="PROTEIN_KINASE_DOM"/>
    <property type="match status" value="1"/>
</dbReference>
<dbReference type="CDD" id="cd01098">
    <property type="entry name" value="PAN_AP_plant"/>
    <property type="match status" value="1"/>
</dbReference>
<evidence type="ECO:0000256" key="18">
    <source>
        <dbReference type="PIRNR" id="PIRNR000641"/>
    </source>
</evidence>
<dbReference type="SUPFAM" id="SSF56112">
    <property type="entry name" value="Protein kinase-like (PK-like)"/>
    <property type="match status" value="1"/>
</dbReference>
<protein>
    <recommendedName>
        <fullName evidence="18">Receptor-like serine/threonine-protein kinase</fullName>
        <ecNumber evidence="18">2.7.11.1</ecNumber>
    </recommendedName>
</protein>
<dbReference type="Pfam" id="PF07714">
    <property type="entry name" value="PK_Tyr_Ser-Thr"/>
    <property type="match status" value="1"/>
</dbReference>
<dbReference type="InterPro" id="IPR008271">
    <property type="entry name" value="Ser/Thr_kinase_AS"/>
</dbReference>
<reference evidence="24" key="2">
    <citation type="submission" date="2021-01" db="UniProtKB">
        <authorList>
            <consortium name="EnsemblPlants"/>
        </authorList>
    </citation>
    <scope>IDENTIFICATION</scope>
</reference>
<dbReference type="InParanoid" id="A0A7N2LBX4"/>
<keyword evidence="10 18" id="KW-0067">ATP-binding</keyword>
<evidence type="ECO:0000256" key="14">
    <source>
        <dbReference type="ARBA" id="ARBA00023170"/>
    </source>
</evidence>
<dbReference type="Gene3D" id="2.90.10.10">
    <property type="entry name" value="Bulb-type lectin domain"/>
    <property type="match status" value="2"/>
</dbReference>
<dbReference type="GO" id="GO:0004674">
    <property type="term" value="F:protein serine/threonine kinase activity"/>
    <property type="evidence" value="ECO:0007669"/>
    <property type="project" value="UniProtKB-KW"/>
</dbReference>
<keyword evidence="15" id="KW-0325">Glycoprotein</keyword>
<dbReference type="SMART" id="SM00108">
    <property type="entry name" value="B_lectin"/>
    <property type="match status" value="1"/>
</dbReference>
<dbReference type="GO" id="GO:0005524">
    <property type="term" value="F:ATP binding"/>
    <property type="evidence" value="ECO:0007669"/>
    <property type="project" value="UniProtKB-UniRule"/>
</dbReference>
<evidence type="ECO:0000256" key="4">
    <source>
        <dbReference type="ARBA" id="ARBA00022679"/>
    </source>
</evidence>
<dbReference type="EC" id="2.7.11.1" evidence="18"/>
<dbReference type="InterPro" id="IPR001245">
    <property type="entry name" value="Ser-Thr/Tyr_kinase_cat_dom"/>
</dbReference>
<dbReference type="InterPro" id="IPR051343">
    <property type="entry name" value="G-type_lectin_kinases/EP1-like"/>
</dbReference>
<evidence type="ECO:0000256" key="2">
    <source>
        <dbReference type="ARBA" id="ARBA00022527"/>
    </source>
</evidence>
<dbReference type="PROSITE" id="PS00107">
    <property type="entry name" value="PROTEIN_KINASE_ATP"/>
    <property type="match status" value="1"/>
</dbReference>
<dbReference type="PANTHER" id="PTHR47976">
    <property type="entry name" value="G-TYPE LECTIN S-RECEPTOR-LIKE SERINE/THREONINE-PROTEIN KINASE SD2-5"/>
    <property type="match status" value="1"/>
</dbReference>
<evidence type="ECO:0000256" key="21">
    <source>
        <dbReference type="SAM" id="SignalP"/>
    </source>
</evidence>
<dbReference type="EMBL" id="LRBV02000004">
    <property type="status" value="NOT_ANNOTATED_CDS"/>
    <property type="molecule type" value="Genomic_DNA"/>
</dbReference>
<comment type="similarity">
    <text evidence="18">Belongs to the protein kinase superfamily. Ser/Thr protein kinase family.</text>
</comment>
<dbReference type="FunFam" id="2.90.10.30:FF:000001">
    <property type="entry name" value="Serine/threonine-protein kinase"/>
    <property type="match status" value="1"/>
</dbReference>
<dbReference type="Pfam" id="PF08276">
    <property type="entry name" value="PAN_2"/>
    <property type="match status" value="1"/>
</dbReference>
<evidence type="ECO:0000259" key="22">
    <source>
        <dbReference type="PROSITE" id="PS50011"/>
    </source>
</evidence>
<evidence type="ECO:0000256" key="7">
    <source>
        <dbReference type="ARBA" id="ARBA00022734"/>
    </source>
</evidence>
<comment type="subcellular location">
    <subcellularLocation>
        <location evidence="1">Membrane</location>
        <topology evidence="1">Single-pass type I membrane protein</topology>
    </subcellularLocation>
</comment>
<comment type="catalytic activity">
    <reaction evidence="17 18">
        <text>L-seryl-[protein] + ATP = O-phospho-L-seryl-[protein] + ADP + H(+)</text>
        <dbReference type="Rhea" id="RHEA:17989"/>
        <dbReference type="Rhea" id="RHEA-COMP:9863"/>
        <dbReference type="Rhea" id="RHEA-COMP:11604"/>
        <dbReference type="ChEBI" id="CHEBI:15378"/>
        <dbReference type="ChEBI" id="CHEBI:29999"/>
        <dbReference type="ChEBI" id="CHEBI:30616"/>
        <dbReference type="ChEBI" id="CHEBI:83421"/>
        <dbReference type="ChEBI" id="CHEBI:456216"/>
        <dbReference type="EC" id="2.7.11.1"/>
    </reaction>
</comment>
<reference evidence="24 25" key="1">
    <citation type="journal article" date="2016" name="G3 (Bethesda)">
        <title>First Draft Assembly and Annotation of the Genome of a California Endemic Oak Quercus lobata Nee (Fagaceae).</title>
        <authorList>
            <person name="Sork V.L."/>
            <person name="Fitz-Gibbon S.T."/>
            <person name="Puiu D."/>
            <person name="Crepeau M."/>
            <person name="Gugger P.F."/>
            <person name="Sherman R."/>
            <person name="Stevens K."/>
            <person name="Langley C.H."/>
            <person name="Pellegrini M."/>
            <person name="Salzberg S.L."/>
        </authorList>
    </citation>
    <scope>NUCLEOTIDE SEQUENCE [LARGE SCALE GENOMIC DNA]</scope>
    <source>
        <strain evidence="24 25">cv. SW786</strain>
    </source>
</reference>
<evidence type="ECO:0000256" key="15">
    <source>
        <dbReference type="ARBA" id="ARBA00023180"/>
    </source>
</evidence>
<accession>A0A7N2LBX4</accession>
<proteinExistence type="inferred from homology"/>
<evidence type="ECO:0000256" key="5">
    <source>
        <dbReference type="ARBA" id="ARBA00022692"/>
    </source>
</evidence>
<dbReference type="InterPro" id="IPR003609">
    <property type="entry name" value="Pan_app"/>
</dbReference>
<dbReference type="SMART" id="SM00473">
    <property type="entry name" value="PAN_AP"/>
    <property type="match status" value="1"/>
</dbReference>
<evidence type="ECO:0000256" key="20">
    <source>
        <dbReference type="SAM" id="Phobius"/>
    </source>
</evidence>
<feature type="binding site" evidence="19">
    <location>
        <position position="554"/>
    </location>
    <ligand>
        <name>ATP</name>
        <dbReference type="ChEBI" id="CHEBI:30616"/>
    </ligand>
</feature>
<dbReference type="PIRSF" id="PIRSF000641">
    <property type="entry name" value="SRK"/>
    <property type="match status" value="1"/>
</dbReference>
<evidence type="ECO:0000256" key="13">
    <source>
        <dbReference type="ARBA" id="ARBA00023157"/>
    </source>
</evidence>
<name>A0A7N2LBX4_QUELO</name>
<evidence type="ECO:0000256" key="1">
    <source>
        <dbReference type="ARBA" id="ARBA00004479"/>
    </source>
</evidence>
<dbReference type="OMA" id="CSANSIH"/>
<dbReference type="InterPro" id="IPR017441">
    <property type="entry name" value="Protein_kinase_ATP_BS"/>
</dbReference>
<dbReference type="InterPro" id="IPR011009">
    <property type="entry name" value="Kinase-like_dom_sf"/>
</dbReference>